<evidence type="ECO:0000313" key="4">
    <source>
        <dbReference type="Proteomes" id="UP001143328"/>
    </source>
</evidence>
<proteinExistence type="predicted"/>
<accession>A0A9W6K2M1</accession>
<gene>
    <name evidence="3" type="ORF">GCM10017655_13980</name>
</gene>
<feature type="region of interest" description="Disordered" evidence="1">
    <location>
        <begin position="55"/>
        <end position="87"/>
    </location>
</feature>
<dbReference type="AlphaFoldDB" id="A0A9W6K2M1"/>
<protein>
    <recommendedName>
        <fullName evidence="2">DUF4224 domain-containing protein</fullName>
    </recommendedName>
</protein>
<name>A0A9W6K2M1_9PSED</name>
<evidence type="ECO:0000256" key="1">
    <source>
        <dbReference type="SAM" id="MobiDB-lite"/>
    </source>
</evidence>
<dbReference type="EMBL" id="BSFN01000003">
    <property type="protein sequence ID" value="GLK88336.1"/>
    <property type="molecule type" value="Genomic_DNA"/>
</dbReference>
<dbReference type="Pfam" id="PF13986">
    <property type="entry name" value="DUF4224"/>
    <property type="match status" value="1"/>
</dbReference>
<dbReference type="RefSeq" id="WP_373877818.1">
    <property type="nucleotide sequence ID" value="NZ_BSFN01000003.1"/>
</dbReference>
<reference evidence="3" key="1">
    <citation type="journal article" date="2014" name="Int. J. Syst. Evol. Microbiol.">
        <title>Complete genome sequence of Corynebacterium casei LMG S-19264T (=DSM 44701T), isolated from a smear-ripened cheese.</title>
        <authorList>
            <consortium name="US DOE Joint Genome Institute (JGI-PGF)"/>
            <person name="Walter F."/>
            <person name="Albersmeier A."/>
            <person name="Kalinowski J."/>
            <person name="Ruckert C."/>
        </authorList>
    </citation>
    <scope>NUCLEOTIDE SEQUENCE</scope>
    <source>
        <strain evidence="3">VKM B-2935</strain>
    </source>
</reference>
<dbReference type="Proteomes" id="UP001143328">
    <property type="component" value="Unassembled WGS sequence"/>
</dbReference>
<organism evidence="3 4">
    <name type="scientific">Pseudomonas turukhanskensis</name>
    <dbReference type="NCBI Taxonomy" id="1806536"/>
    <lineage>
        <taxon>Bacteria</taxon>
        <taxon>Pseudomonadati</taxon>
        <taxon>Pseudomonadota</taxon>
        <taxon>Gammaproteobacteria</taxon>
        <taxon>Pseudomonadales</taxon>
        <taxon>Pseudomonadaceae</taxon>
        <taxon>Pseudomonas</taxon>
    </lineage>
</organism>
<keyword evidence="4" id="KW-1185">Reference proteome</keyword>
<reference evidence="3" key="2">
    <citation type="submission" date="2023-01" db="EMBL/GenBank/DDBJ databases">
        <authorList>
            <person name="Sun Q."/>
            <person name="Evtushenko L."/>
        </authorList>
    </citation>
    <scope>NUCLEOTIDE SEQUENCE</scope>
    <source>
        <strain evidence="3">VKM B-2935</strain>
    </source>
</reference>
<evidence type="ECO:0000313" key="3">
    <source>
        <dbReference type="EMBL" id="GLK88336.1"/>
    </source>
</evidence>
<evidence type="ECO:0000259" key="2">
    <source>
        <dbReference type="Pfam" id="PF13986"/>
    </source>
</evidence>
<comment type="caution">
    <text evidence="3">The sequence shown here is derived from an EMBL/GenBank/DDBJ whole genome shotgun (WGS) entry which is preliminary data.</text>
</comment>
<feature type="domain" description="DUF4224" evidence="2">
    <location>
        <begin position="6"/>
        <end position="37"/>
    </location>
</feature>
<dbReference type="InterPro" id="IPR025319">
    <property type="entry name" value="DUF4224"/>
</dbReference>
<sequence>MTGGRLLSFEDLQRTTGYTRRSDIERSLRSQGIRFFYGRNVIWTTVDLVNYAGGLRPNTDDKYGPEILGDAPKKEPQLRLGKARSRP</sequence>